<dbReference type="STRING" id="27349.A0A0L6V1Y6"/>
<protein>
    <submittedName>
        <fullName evidence="1">Uncharacterized protein</fullName>
    </submittedName>
</protein>
<keyword evidence="2" id="KW-1185">Reference proteome</keyword>
<dbReference type="EMBL" id="LAVV01007868">
    <property type="protein sequence ID" value="KNZ54502.1"/>
    <property type="molecule type" value="Genomic_DNA"/>
</dbReference>
<proteinExistence type="predicted"/>
<dbReference type="Proteomes" id="UP000037035">
    <property type="component" value="Unassembled WGS sequence"/>
</dbReference>
<gene>
    <name evidence="1" type="ORF">VP01_292g1</name>
</gene>
<reference evidence="1 2" key="1">
    <citation type="submission" date="2015-08" db="EMBL/GenBank/DDBJ databases">
        <title>Next Generation Sequencing and Analysis of the Genome of Puccinia sorghi L Schw, the Causal Agent of Maize Common Rust.</title>
        <authorList>
            <person name="Rochi L."/>
            <person name="Burguener G."/>
            <person name="Darino M."/>
            <person name="Turjanski A."/>
            <person name="Kreff E."/>
            <person name="Dieguez M.J."/>
            <person name="Sacco F."/>
        </authorList>
    </citation>
    <scope>NUCLEOTIDE SEQUENCE [LARGE SCALE GENOMIC DNA]</scope>
    <source>
        <strain evidence="1 2">RO10H11247</strain>
    </source>
</reference>
<evidence type="ECO:0000313" key="1">
    <source>
        <dbReference type="EMBL" id="KNZ54502.1"/>
    </source>
</evidence>
<evidence type="ECO:0000313" key="2">
    <source>
        <dbReference type="Proteomes" id="UP000037035"/>
    </source>
</evidence>
<sequence>MTQDADTQTIQVCRRTCGGSDTGEVRDSAGRMLLHHRQPCQAYPSKLFHFPRTSPLLACFPPSPSSSNPLYLSTYINTYIQSQAENQVRRKLSSYHPWDSLTVAHLRVIHAYHADESSRDPLAIFDAQKSLIPNRCCLFYVENSAYNDWFRSDNTAWSLPVLYVIYRDLRAFATRV</sequence>
<comment type="caution">
    <text evidence="1">The sequence shown here is derived from an EMBL/GenBank/DDBJ whole genome shotgun (WGS) entry which is preliminary data.</text>
</comment>
<accession>A0A0L6V1Y6</accession>
<dbReference type="AlphaFoldDB" id="A0A0L6V1Y6"/>
<dbReference type="VEuPathDB" id="FungiDB:VP01_292g1"/>
<name>A0A0L6V1Y6_9BASI</name>
<dbReference type="OrthoDB" id="10252687at2759"/>
<organism evidence="1 2">
    <name type="scientific">Puccinia sorghi</name>
    <dbReference type="NCBI Taxonomy" id="27349"/>
    <lineage>
        <taxon>Eukaryota</taxon>
        <taxon>Fungi</taxon>
        <taxon>Dikarya</taxon>
        <taxon>Basidiomycota</taxon>
        <taxon>Pucciniomycotina</taxon>
        <taxon>Pucciniomycetes</taxon>
        <taxon>Pucciniales</taxon>
        <taxon>Pucciniaceae</taxon>
        <taxon>Puccinia</taxon>
    </lineage>
</organism>